<dbReference type="AlphaFoldDB" id="A0A917CBF2"/>
<evidence type="ECO:0000256" key="2">
    <source>
        <dbReference type="SAM" id="Phobius"/>
    </source>
</evidence>
<reference evidence="3" key="2">
    <citation type="submission" date="2020-09" db="EMBL/GenBank/DDBJ databases">
        <authorList>
            <person name="Sun Q."/>
            <person name="Sedlacek I."/>
        </authorList>
    </citation>
    <scope>NUCLEOTIDE SEQUENCE</scope>
    <source>
        <strain evidence="3">CCM 7897</strain>
    </source>
</reference>
<organism evidence="3 4">
    <name type="scientific">Azorhizobium oxalatiphilum</name>
    <dbReference type="NCBI Taxonomy" id="980631"/>
    <lineage>
        <taxon>Bacteria</taxon>
        <taxon>Pseudomonadati</taxon>
        <taxon>Pseudomonadota</taxon>
        <taxon>Alphaproteobacteria</taxon>
        <taxon>Hyphomicrobiales</taxon>
        <taxon>Xanthobacteraceae</taxon>
        <taxon>Azorhizobium</taxon>
    </lineage>
</organism>
<gene>
    <name evidence="3" type="ORF">GCM10007301_48130</name>
</gene>
<sequence length="67" mass="6925">MPNTNPPRGAGKATAMTVAIAAVMLVAAVVGFGLNGADTLDDQSRGHVEQRDAPQTPTDLQRAPVQQ</sequence>
<evidence type="ECO:0000313" key="4">
    <source>
        <dbReference type="Proteomes" id="UP000606044"/>
    </source>
</evidence>
<dbReference type="EMBL" id="BMCT01000009">
    <property type="protein sequence ID" value="GGF82413.1"/>
    <property type="molecule type" value="Genomic_DNA"/>
</dbReference>
<name>A0A917CBF2_9HYPH</name>
<feature type="region of interest" description="Disordered" evidence="1">
    <location>
        <begin position="36"/>
        <end position="67"/>
    </location>
</feature>
<feature type="transmembrane region" description="Helical" evidence="2">
    <location>
        <begin position="15"/>
        <end position="35"/>
    </location>
</feature>
<feature type="compositionally biased region" description="Basic and acidic residues" evidence="1">
    <location>
        <begin position="42"/>
        <end position="52"/>
    </location>
</feature>
<dbReference type="Proteomes" id="UP000606044">
    <property type="component" value="Unassembled WGS sequence"/>
</dbReference>
<protein>
    <submittedName>
        <fullName evidence="3">Uncharacterized protein</fullName>
    </submittedName>
</protein>
<reference evidence="3" key="1">
    <citation type="journal article" date="2014" name="Int. J. Syst. Evol. Microbiol.">
        <title>Complete genome sequence of Corynebacterium casei LMG S-19264T (=DSM 44701T), isolated from a smear-ripened cheese.</title>
        <authorList>
            <consortium name="US DOE Joint Genome Institute (JGI-PGF)"/>
            <person name="Walter F."/>
            <person name="Albersmeier A."/>
            <person name="Kalinowski J."/>
            <person name="Ruckert C."/>
        </authorList>
    </citation>
    <scope>NUCLEOTIDE SEQUENCE</scope>
    <source>
        <strain evidence="3">CCM 7897</strain>
    </source>
</reference>
<keyword evidence="2" id="KW-1133">Transmembrane helix</keyword>
<keyword evidence="2" id="KW-0472">Membrane</keyword>
<proteinExistence type="predicted"/>
<keyword evidence="4" id="KW-1185">Reference proteome</keyword>
<comment type="caution">
    <text evidence="3">The sequence shown here is derived from an EMBL/GenBank/DDBJ whole genome shotgun (WGS) entry which is preliminary data.</text>
</comment>
<feature type="compositionally biased region" description="Polar residues" evidence="1">
    <location>
        <begin position="53"/>
        <end position="67"/>
    </location>
</feature>
<evidence type="ECO:0000313" key="3">
    <source>
        <dbReference type="EMBL" id="GGF82413.1"/>
    </source>
</evidence>
<evidence type="ECO:0000256" key="1">
    <source>
        <dbReference type="SAM" id="MobiDB-lite"/>
    </source>
</evidence>
<accession>A0A917CBF2</accession>
<keyword evidence="2" id="KW-0812">Transmembrane</keyword>